<dbReference type="EMBL" id="MHQL01000009">
    <property type="protein sequence ID" value="OHA03766.1"/>
    <property type="molecule type" value="Genomic_DNA"/>
</dbReference>
<dbReference type="Pfam" id="PF00207">
    <property type="entry name" value="A2M"/>
    <property type="match status" value="1"/>
</dbReference>
<evidence type="ECO:0000313" key="6">
    <source>
        <dbReference type="EMBL" id="OHA03766.1"/>
    </source>
</evidence>
<dbReference type="InterPro" id="IPR002890">
    <property type="entry name" value="MG2"/>
</dbReference>
<accession>A0A1G2KWG4</accession>
<dbReference type="InterPro" id="IPR051802">
    <property type="entry name" value="YfhM-like"/>
</dbReference>
<dbReference type="CDD" id="cd02891">
    <property type="entry name" value="A2M_like"/>
    <property type="match status" value="1"/>
</dbReference>
<reference evidence="6 7" key="1">
    <citation type="journal article" date="2016" name="Nat. Commun.">
        <title>Thousands of microbial genomes shed light on interconnected biogeochemical processes in an aquifer system.</title>
        <authorList>
            <person name="Anantharaman K."/>
            <person name="Brown C.T."/>
            <person name="Hug L.A."/>
            <person name="Sharon I."/>
            <person name="Castelle C.J."/>
            <person name="Probst A.J."/>
            <person name="Thomas B.C."/>
            <person name="Singh A."/>
            <person name="Wilkins M.J."/>
            <person name="Karaoz U."/>
            <person name="Brodie E.L."/>
            <person name="Williams K.H."/>
            <person name="Hubbard S.S."/>
            <person name="Banfield J.F."/>
        </authorList>
    </citation>
    <scope>NUCLEOTIDE SEQUENCE [LARGE SCALE GENOMIC DNA]</scope>
</reference>
<comment type="similarity">
    <text evidence="1">Belongs to the protease inhibitor I39 (alpha-2-macroglobulin) family. Bacterial alpha-2-macroglobulin subfamily.</text>
</comment>
<evidence type="ECO:0000256" key="2">
    <source>
        <dbReference type="ARBA" id="ARBA00022729"/>
    </source>
</evidence>
<dbReference type="InterPro" id="IPR001599">
    <property type="entry name" value="Macroglobln_a2"/>
</dbReference>
<dbReference type="InterPro" id="IPR032812">
    <property type="entry name" value="SbsA_Ig"/>
</dbReference>
<evidence type="ECO:0008006" key="8">
    <source>
        <dbReference type="Google" id="ProtNLM"/>
    </source>
</evidence>
<dbReference type="PANTHER" id="PTHR40094">
    <property type="entry name" value="ALPHA-2-MACROGLOBULIN HOMOLOG"/>
    <property type="match status" value="1"/>
</dbReference>
<comment type="caution">
    <text evidence="6">The sequence shown here is derived from an EMBL/GenBank/DDBJ whole genome shotgun (WGS) entry which is preliminary data.</text>
</comment>
<evidence type="ECO:0000256" key="3">
    <source>
        <dbReference type="SAM" id="Phobius"/>
    </source>
</evidence>
<dbReference type="Gene3D" id="2.60.40.3710">
    <property type="match status" value="1"/>
</dbReference>
<keyword evidence="3" id="KW-1133">Transmembrane helix</keyword>
<dbReference type="SMART" id="SM01419">
    <property type="entry name" value="Thiol-ester_cl"/>
    <property type="match status" value="1"/>
</dbReference>
<dbReference type="Gene3D" id="2.60.40.1930">
    <property type="match status" value="1"/>
</dbReference>
<proteinExistence type="inferred from homology"/>
<dbReference type="Gene3D" id="1.50.10.20">
    <property type="match status" value="1"/>
</dbReference>
<organism evidence="6 7">
    <name type="scientific">Candidatus Sungbacteria bacterium RIFCSPHIGHO2_02_FULL_51_29</name>
    <dbReference type="NCBI Taxonomy" id="1802273"/>
    <lineage>
        <taxon>Bacteria</taxon>
        <taxon>Candidatus Sungiibacteriota</taxon>
    </lineage>
</organism>
<dbReference type="Pfam" id="PF01835">
    <property type="entry name" value="MG2"/>
    <property type="match status" value="1"/>
</dbReference>
<dbReference type="InterPro" id="IPR011625">
    <property type="entry name" value="A2M_N_BRD"/>
</dbReference>
<dbReference type="SMART" id="SM01359">
    <property type="entry name" value="A2M_N_2"/>
    <property type="match status" value="1"/>
</dbReference>
<feature type="transmembrane region" description="Helical" evidence="3">
    <location>
        <begin position="23"/>
        <end position="41"/>
    </location>
</feature>
<dbReference type="Proteomes" id="UP000177811">
    <property type="component" value="Unassembled WGS sequence"/>
</dbReference>
<name>A0A1G2KWG4_9BACT</name>
<dbReference type="Pfam" id="PF17962">
    <property type="entry name" value="bMG6"/>
    <property type="match status" value="1"/>
</dbReference>
<keyword evidence="2" id="KW-0732">Signal</keyword>
<dbReference type="InterPro" id="IPR041246">
    <property type="entry name" value="Bact_MG10"/>
</dbReference>
<dbReference type="GO" id="GO:0004866">
    <property type="term" value="F:endopeptidase inhibitor activity"/>
    <property type="evidence" value="ECO:0007669"/>
    <property type="project" value="InterPro"/>
</dbReference>
<evidence type="ECO:0000259" key="5">
    <source>
        <dbReference type="SMART" id="SM01360"/>
    </source>
</evidence>
<dbReference type="Pfam" id="PF07703">
    <property type="entry name" value="A2M_BRD"/>
    <property type="match status" value="1"/>
</dbReference>
<dbReference type="Gene3D" id="2.20.130.20">
    <property type="match status" value="1"/>
</dbReference>
<feature type="domain" description="Alpha-2-macroglobulin" evidence="5">
    <location>
        <begin position="1418"/>
        <end position="1508"/>
    </location>
</feature>
<dbReference type="PANTHER" id="PTHR40094:SF1">
    <property type="entry name" value="UBIQUITIN DOMAIN-CONTAINING PROTEIN"/>
    <property type="match status" value="1"/>
</dbReference>
<evidence type="ECO:0000259" key="4">
    <source>
        <dbReference type="SMART" id="SM01359"/>
    </source>
</evidence>
<keyword evidence="3" id="KW-0472">Membrane</keyword>
<dbReference type="SMART" id="SM01360">
    <property type="entry name" value="A2M"/>
    <property type="match status" value="1"/>
</dbReference>
<sequence length="2194" mass="244705">MEELSEPGIVAPAGGHHVNKKEIMFGIAALLLFGGFLYFFYSGTNGLLGTREYGSVYTLVPDKVSRSAAIVVALPKGVSVSLAEAGQKITFDPVIPGVWSEGRVKGELLFRPNESLIAGSYYSIILTADPMRLEKDFLADEDPVVEAVFPNEGTETSEYSDITIIFNRPMVPLTTLDELAGPEIPVTITPETHGKFKWITTRNLQFIPDGRLMRSATYIISIKDGFTSLDGLAVPPFTHTFTTRPLRYEGEIHHGGVTLYHEPVVIRFNQPVDLERTKGYITVDAMRGDASFIAEYGTRSVYNESLKKDETFTDKSVIRVFSAQDRHGREKFWDFNSSYSVTIARAVPLEGDSEIRELRTVSISVPEVIRGLSAESPRTKYASPDFFDPEGVLWVSFYEDIDKDRLSLKTDAIQDVRYGEKCKDGDNAYYGRECEKVPDHTKIGITFKDPGHFKRSQDIILRFVRIVNTEGIVLNAEDIVKTVRTYPALRITRIVPADGAGGGKLTELKICATTPLTPAAEENFLAKVRSNISVGAWNWYEPYRVTPENKNSPCMAGEFENTIHWGLIPEAYYSLALALSDDFGQAVEEKLAFTSEKIPNMYRRFYHLQKGYNVTSPERMKLTYAVENLEYVNLHVCEVDAKTFLRYAADRIDGAIAGESLSCIRTVSDTIQLPGAFWRKNHFQVNIGDYFANPLGYYVLTFSHPDYRVQLRNGRGGQLYERTLLNVTRMAVQEKKIEWDGENGYYDADPTTEMVTRKGVGASGGNLYWVSEFGTLNPVVGARVEIVKEKKGAIASLGAPVFTGADGIARSATVADAGAAIVSKGGDSTIVSSALDKFQWASPAYSAERAYIYTDRPIYRPGHEVHLKGITRIGYDGNYEIFRDKKAHVEVRNSKGENAFTGDLDVSEYGTFVANFFLDAQAPLGTYSISVPGGWGYFDVEEYVPAAFNVGLRSDKKELIAGDTLSVDIDARYYFGVPLEGGEVEYSILAQDYYFDRYQDEYFQFGSRWYYRYDGGYGDTFLSRGKATLDANGRARIEEKADFEKLFREESRGRSKIFIVNATVKNTAGQSISAQTSVIVHRGEHYVGVSMRDAYAGVGEQNSFRVKTVDTTGAPLTQNGIAVEMNRITWDYFKRKEVDGRFYYQSEKKKERVREWTVGTDGSGNASRDFSVTKEGEYELTVRSRDSRGNEVVAAQEFYVFGPGIVDVRPTNNEALDLAVQKSDVRVGEDVTIIIKSPYPKAKALVTVERGKIFEYRIIDIERSLTDVSVRIKEEYIPDVYVSVLLLSPRPEVKYGQIHFVVNTHEKELTIEVKPSKNNYLPGEEVRLEVFTKDSANNRIPAEVSLSVADVSVLALKGNPKKNPVLFFYGGYPLFVTTASNIKNILYEAEIPLGTKGGGAGAEPEDLAKKKRGVFKDTAFWEGTVRTGQDGRAIVTFTLPDNLTTWQVEAVGVTKDTKIGAGYGEFVARKDLMVVPLKPRFIIPGDEFMIGAQVFNETDVLQKIEVALGADTLERVGATTESLALKPHESDIRYFAVRAPKSPEGGEHRFVLSARAGAYEDTVESVIPVKPNDTYESVATANYTARGSAEEYLFLPDAIVPDKGGVTIQTSATLAIFLSDALNYLVSFPYGCTEQIASKLSSLAVVKRGLNIKHIGDAFSLKDVEFEGQRYSLDDVVAIGLARIYAGQTPSGGFSYYRWLTPNFYLTLHVVDALEDIRQAGYAIDIGARDRAARFLYQQVMGDPDLSKDRDALLITAYALSRLDGLAMENGVLRRRVEDIARDTKFIHEDISNISLAKLAILSTKGYTSGLREDLFRTLENRVSIDSRGAHLATPADRWIYDYYETPVKDTALLLKAFAAGRRDNPIIDKVLRWLLKSRAKDGAWGSTNNTLAAVDALTDYLGWRRETESDFSLDLLLDDTRRASFDFNPSSILNTFEAVIPTSDISIGALHVLKFVKTARNALSNAFYYDMALKYYLPVDKVAPRDEGFTVRREFFKADDTDSKEPLSAANVGDVLKVHLTISTPKDRNFVAIEDFIPAGTEIVNTNLATEDQTKKDTTNDSEFYNGDYYDEGIGVSGSNGTALSFVLKNHLFTSVFRALGFLGFDILGRQDLDDDYYAPKTRHGRFSPSAEEAHDDRLFLFRERLPKGVYEFDYYVRALIPGTYHHLPAVASELYFPENFGRTGGEYFVITK</sequence>
<evidence type="ECO:0000256" key="1">
    <source>
        <dbReference type="ARBA" id="ARBA00010556"/>
    </source>
</evidence>
<feature type="domain" description="Alpha-2-macroglobulin bait region" evidence="4">
    <location>
        <begin position="1216"/>
        <end position="1356"/>
    </location>
</feature>
<dbReference type="SUPFAM" id="SSF48239">
    <property type="entry name" value="Terpenoid cyclases/Protein prenyltransferases"/>
    <property type="match status" value="1"/>
</dbReference>
<keyword evidence="3" id="KW-0812">Transmembrane</keyword>
<evidence type="ECO:0000313" key="7">
    <source>
        <dbReference type="Proteomes" id="UP000177811"/>
    </source>
</evidence>
<protein>
    <recommendedName>
        <fullName evidence="8">Alpha-2-macroglobulin domain-containing protein</fullName>
    </recommendedName>
</protein>
<dbReference type="InterPro" id="IPR008930">
    <property type="entry name" value="Terpenoid_cyclase/PrenylTrfase"/>
</dbReference>
<dbReference type="InterPro" id="IPR041462">
    <property type="entry name" value="Bact_A2M_MG6"/>
</dbReference>
<gene>
    <name evidence="6" type="ORF">A3C16_03335</name>
</gene>
<dbReference type="InterPro" id="IPR047565">
    <property type="entry name" value="Alpha-macroglob_thiol-ester_cl"/>
</dbReference>
<dbReference type="Pfam" id="PF13205">
    <property type="entry name" value="Big_5"/>
    <property type="match status" value="1"/>
</dbReference>
<dbReference type="Pfam" id="PF17973">
    <property type="entry name" value="bMG10"/>
    <property type="match status" value="2"/>
</dbReference>